<evidence type="ECO:0000313" key="6">
    <source>
        <dbReference type="RefSeq" id="XP_045576569.1"/>
    </source>
</evidence>
<evidence type="ECO:0000313" key="5">
    <source>
        <dbReference type="Proteomes" id="UP001652741"/>
    </source>
</evidence>
<accession>A0ABM3EZS4</accession>
<feature type="compositionally biased region" description="Polar residues" evidence="3">
    <location>
        <begin position="318"/>
        <end position="328"/>
    </location>
</feature>
<organism evidence="5 6">
    <name type="scientific">Salmo salar</name>
    <name type="common">Atlantic salmon</name>
    <dbReference type="NCBI Taxonomy" id="8030"/>
    <lineage>
        <taxon>Eukaryota</taxon>
        <taxon>Metazoa</taxon>
        <taxon>Chordata</taxon>
        <taxon>Craniata</taxon>
        <taxon>Vertebrata</taxon>
        <taxon>Euteleostomi</taxon>
        <taxon>Actinopterygii</taxon>
        <taxon>Neopterygii</taxon>
        <taxon>Teleostei</taxon>
        <taxon>Protacanthopterygii</taxon>
        <taxon>Salmoniformes</taxon>
        <taxon>Salmonidae</taxon>
        <taxon>Salmoninae</taxon>
        <taxon>Salmo</taxon>
    </lineage>
</organism>
<dbReference type="Pfam" id="PF00626">
    <property type="entry name" value="Gelsolin"/>
    <property type="match status" value="1"/>
</dbReference>
<proteinExistence type="inferred from homology"/>
<dbReference type="InterPro" id="IPR007122">
    <property type="entry name" value="Villin/Gelsolin"/>
</dbReference>
<dbReference type="InterPro" id="IPR007123">
    <property type="entry name" value="Gelsolin-like_dom"/>
</dbReference>
<feature type="compositionally biased region" description="Basic and acidic residues" evidence="3">
    <location>
        <begin position="560"/>
        <end position="573"/>
    </location>
</feature>
<dbReference type="InterPro" id="IPR003128">
    <property type="entry name" value="Villin_headpiece"/>
</dbReference>
<feature type="domain" description="HP" evidence="4">
    <location>
        <begin position="1535"/>
        <end position="1598"/>
    </location>
</feature>
<protein>
    <submittedName>
        <fullName evidence="6">Supervillin isoform X8</fullName>
    </submittedName>
</protein>
<dbReference type="SMART" id="SM00153">
    <property type="entry name" value="VHP"/>
    <property type="match status" value="1"/>
</dbReference>
<feature type="region of interest" description="Disordered" evidence="3">
    <location>
        <begin position="145"/>
        <end position="497"/>
    </location>
</feature>
<keyword evidence="2" id="KW-0009">Actin-binding</keyword>
<dbReference type="SUPFAM" id="SSF55753">
    <property type="entry name" value="Actin depolymerizing proteins"/>
    <property type="match status" value="5"/>
</dbReference>
<keyword evidence="5" id="KW-1185">Reference proteome</keyword>
<dbReference type="GeneID" id="106607239"/>
<sequence>MDTIENPALEPRSERIARYKAERRRELQERYGNMEELPSKWVRRDGTLMNSDGAPPSTDRILSGGVNGRAGGPEGGRRESNTPLESEPRRVSNGFEADTAADPTYIRRLLEAEEEENAKADVKTDDRAKMSVAAKMSLFKELEKTAAPEASSFLKPRSGSATYERRGRRGNEHRSLTQPITCEEMVVATSSTPQPAESGEAQAVQAEAEAVEDDENSKLTMSEKLALFNKLSLPGNQGDAAPHAPPERRRQKGARYRTQPITVEEVSLLQKGPIQLPPLRLSPTLSDRQQEQSINLRPSEVRQAQPRPGADVEPNTGPDPSQQGLQQRRGSEPGEIRGILRKSPSGGPEWDRDRDTMWEGRQQDQNGGGERGNGVEERRAERHDNVPVPRRERPASSAPWRQRNRNRRETVAVCAPDRPSSEQGHPQEERQMDPPGNTSGRDRLSDASREEEEEEERGSRVRRDTPPRQHVQVTLADQRKEDSEISHDAPAVNPQCWDPAFSSVYSNSTPQYVMCYNQTSSSFEAQEVSSPTQPLSQPQWRQKHARPVEEEELPQASVAERMRTLQESEEQWKTRGRGAANDSAQYTVAGRLAKRGLVSPVSDIHETPPSHTKRPSTGATSCPYEEISSHPGMEVGEDTKLDKLDSIVDRLNTAPQDTPLEVTSGREKEVMTPDDQETCGGFYREVSPHSPSALLAGAGAATGTDPEQDLSALCQTNTPMLTSEVAQHRRSVRPSRRTQGSRNPLRALAARDDIRQDFMGERVTMATVNTNRTQMEKMVKNSNMADSTLAGLASTEDFSNVDLRDVTSTESMMNNNNLPISNLMLIHIKGWHHVQVRLVEPTARSLNSGDCFLLVTPTHCILWSGEFANTREKAKASELASLIQTQGDLGCRACGVIHLEEGVNTDNSLASDFWNLLGGKTQYRGAGAPEEDELYESGVVESNCLYRLVENRLVPHEQAWAAIPTVSLLGSTEALVFDFGSEVYLWHGKDVAPGDRSVAVQLAQQVWGGPYDYSNCRVNPLDPTHCNPSIQPQGERRPGWALFGCVSEHKETALFREKFLDWAGDKEETAAMVVETAIPVLPQQSPLPQQPQQPQQQLECVSLCACDAKALVAGQGVAVPGALVVPTVLEGVDVQRGHGVVPLEDGRQVELSTVAVDTWHIQEFEDSEAQLESPGQLHEGDTYLVRWTYTLSPADQSGEPGRECSAVFIWQGRHSSINGRDASALTSHEGTQVMVPQGQEPPCFLQLFQGGLVIHKGCRADTTNNTGVWRLFCVRGELPEEASLLEVDCSCGSLRSRGSLILLNSQQGVLYLWHGCKVHASSREAGKRAVERLTQMCPPELGLSSDSPSRVQEVEEGAEPVEFGNAIGQQDRKAYDCMLQDPGKYNFTPRLFHLSTRSSTFQGEELLSPARLPGVVMAMPFVQESLYFVPQPALFLLDNCMELYLWQAGEPEDSETAGSACIRWANERRCAMQTVLQYCKERNPRRPLQAYLIQDGAEPLTFTNVFPRWEKRPTPTTQGEAGRVKLTLVQDALAQLSKTQYPLEELLQTPLPEGVDPQRLEIYLSDHDFQTILEMKRDEYDSLPNWKQISLKKSKGLY</sequence>
<dbReference type="InterPro" id="IPR029006">
    <property type="entry name" value="ADF-H/Gelsolin-like_dom_sf"/>
</dbReference>
<evidence type="ECO:0000256" key="2">
    <source>
        <dbReference type="ARBA" id="ARBA00023203"/>
    </source>
</evidence>
<dbReference type="SUPFAM" id="SSF47050">
    <property type="entry name" value="VHP, Villin headpiece domain"/>
    <property type="match status" value="1"/>
</dbReference>
<name>A0ABM3EZS4_SALSA</name>
<feature type="compositionally biased region" description="Basic and acidic residues" evidence="3">
    <location>
        <begin position="477"/>
        <end position="487"/>
    </location>
</feature>
<evidence type="ECO:0000256" key="3">
    <source>
        <dbReference type="SAM" id="MobiDB-lite"/>
    </source>
</evidence>
<feature type="compositionally biased region" description="Basic and acidic residues" evidence="3">
    <location>
        <begin position="349"/>
        <end position="362"/>
    </location>
</feature>
<dbReference type="InterPro" id="IPR036886">
    <property type="entry name" value="Villin_headpiece_dom_sf"/>
</dbReference>
<evidence type="ECO:0000256" key="1">
    <source>
        <dbReference type="ARBA" id="ARBA00008418"/>
    </source>
</evidence>
<feature type="compositionally biased region" description="Polar residues" evidence="3">
    <location>
        <begin position="522"/>
        <end position="540"/>
    </location>
</feature>
<feature type="compositionally biased region" description="Basic and acidic residues" evidence="3">
    <location>
        <begin position="457"/>
        <end position="467"/>
    </location>
</feature>
<gene>
    <name evidence="6" type="primary">LOC106607239</name>
</gene>
<feature type="compositionally biased region" description="Basic and acidic residues" evidence="3">
    <location>
        <begin position="163"/>
        <end position="175"/>
    </location>
</feature>
<dbReference type="PANTHER" id="PTHR11977:SF119">
    <property type="entry name" value="SUPERVILLIN ISOFORM X1"/>
    <property type="match status" value="1"/>
</dbReference>
<dbReference type="Proteomes" id="UP001652741">
    <property type="component" value="Chromosome ssa06"/>
</dbReference>
<reference evidence="6" key="1">
    <citation type="submission" date="2025-08" db="UniProtKB">
        <authorList>
            <consortium name="RefSeq"/>
        </authorList>
    </citation>
    <scope>IDENTIFICATION</scope>
</reference>
<feature type="region of interest" description="Disordered" evidence="3">
    <location>
        <begin position="29"/>
        <end position="102"/>
    </location>
</feature>
<feature type="compositionally biased region" description="Polar residues" evidence="3">
    <location>
        <begin position="283"/>
        <end position="296"/>
    </location>
</feature>
<comment type="similarity">
    <text evidence="1">Belongs to the villin/gelsolin family.</text>
</comment>
<dbReference type="RefSeq" id="XP_045576569.1">
    <property type="nucleotide sequence ID" value="XM_045720613.1"/>
</dbReference>
<feature type="region of interest" description="Disordered" evidence="3">
    <location>
        <begin position="601"/>
        <end position="638"/>
    </location>
</feature>
<feature type="compositionally biased region" description="Basic and acidic residues" evidence="3">
    <location>
        <begin position="75"/>
        <end position="90"/>
    </location>
</feature>
<dbReference type="PROSITE" id="PS51089">
    <property type="entry name" value="HP"/>
    <property type="match status" value="1"/>
</dbReference>
<dbReference type="SMART" id="SM00262">
    <property type="entry name" value="GEL"/>
    <property type="match status" value="3"/>
</dbReference>
<dbReference type="Gene3D" id="3.40.20.10">
    <property type="entry name" value="Severin"/>
    <property type="match status" value="5"/>
</dbReference>
<dbReference type="Pfam" id="PF02209">
    <property type="entry name" value="VHP"/>
    <property type="match status" value="1"/>
</dbReference>
<evidence type="ECO:0000259" key="4">
    <source>
        <dbReference type="PROSITE" id="PS51089"/>
    </source>
</evidence>
<feature type="compositionally biased region" description="Gly residues" evidence="3">
    <location>
        <begin position="65"/>
        <end position="74"/>
    </location>
</feature>
<feature type="region of interest" description="Disordered" evidence="3">
    <location>
        <begin position="522"/>
        <end position="581"/>
    </location>
</feature>
<dbReference type="PANTHER" id="PTHR11977">
    <property type="entry name" value="VILLIN"/>
    <property type="match status" value="1"/>
</dbReference>
<dbReference type="Gene3D" id="1.10.950.10">
    <property type="entry name" value="Villin headpiece domain"/>
    <property type="match status" value="1"/>
</dbReference>
<feature type="compositionally biased region" description="Basic and acidic residues" evidence="3">
    <location>
        <begin position="373"/>
        <end position="394"/>
    </location>
</feature>